<evidence type="ECO:0000313" key="1">
    <source>
        <dbReference type="EMBL" id="CAL5220287.1"/>
    </source>
</evidence>
<reference evidence="1 2" key="1">
    <citation type="submission" date="2024-06" db="EMBL/GenBank/DDBJ databases">
        <authorList>
            <person name="Kraege A."/>
            <person name="Thomma B."/>
        </authorList>
    </citation>
    <scope>NUCLEOTIDE SEQUENCE [LARGE SCALE GENOMIC DNA]</scope>
</reference>
<sequence length="117" mass="13249">MQSDKELPGVDVLTRLPKTVRALYKASSDEEVLALLAEITAFVKGMETPSFLRREMGWLAGTAWVHARSLRNAQAFPLMAASLGLLELCVQDEASKQELQRDREVMRHLLQRRDANR</sequence>
<protein>
    <submittedName>
        <fullName evidence="1">G2272 protein</fullName>
    </submittedName>
</protein>
<gene>
    <name evidence="1" type="primary">g2272</name>
    <name evidence="1" type="ORF">VP750_LOCUS1946</name>
</gene>
<evidence type="ECO:0000313" key="2">
    <source>
        <dbReference type="Proteomes" id="UP001497392"/>
    </source>
</evidence>
<proteinExistence type="predicted"/>
<name>A0ABP1FRZ0_9CHLO</name>
<comment type="caution">
    <text evidence="1">The sequence shown here is derived from an EMBL/GenBank/DDBJ whole genome shotgun (WGS) entry which is preliminary data.</text>
</comment>
<organism evidence="1 2">
    <name type="scientific">Coccomyxa viridis</name>
    <dbReference type="NCBI Taxonomy" id="1274662"/>
    <lineage>
        <taxon>Eukaryota</taxon>
        <taxon>Viridiplantae</taxon>
        <taxon>Chlorophyta</taxon>
        <taxon>core chlorophytes</taxon>
        <taxon>Trebouxiophyceae</taxon>
        <taxon>Trebouxiophyceae incertae sedis</taxon>
        <taxon>Coccomyxaceae</taxon>
        <taxon>Coccomyxa</taxon>
    </lineage>
</organism>
<accession>A0ABP1FRZ0</accession>
<dbReference type="EMBL" id="CAXHTA020000003">
    <property type="protein sequence ID" value="CAL5220287.1"/>
    <property type="molecule type" value="Genomic_DNA"/>
</dbReference>
<keyword evidence="2" id="KW-1185">Reference proteome</keyword>
<dbReference type="Proteomes" id="UP001497392">
    <property type="component" value="Unassembled WGS sequence"/>
</dbReference>